<dbReference type="eggNOG" id="ENOG5032MVZ">
    <property type="taxonomic scope" value="Bacteria"/>
</dbReference>
<dbReference type="AlphaFoldDB" id="A0A0T6LQ97"/>
<proteinExistence type="predicted"/>
<evidence type="ECO:0000313" key="2">
    <source>
        <dbReference type="Proteomes" id="UP000050867"/>
    </source>
</evidence>
<organism evidence="1 2">
    <name type="scientific">Wenjunlia vitaminophila</name>
    <name type="common">Streptomyces vitaminophilus</name>
    <dbReference type="NCBI Taxonomy" id="76728"/>
    <lineage>
        <taxon>Bacteria</taxon>
        <taxon>Bacillati</taxon>
        <taxon>Actinomycetota</taxon>
        <taxon>Actinomycetes</taxon>
        <taxon>Kitasatosporales</taxon>
        <taxon>Streptomycetaceae</taxon>
        <taxon>Wenjunlia</taxon>
    </lineage>
</organism>
<accession>A0A0T6LQ97</accession>
<dbReference type="Pfam" id="PF19740">
    <property type="entry name" value="DUF6229"/>
    <property type="match status" value="1"/>
</dbReference>
<reference evidence="1 2" key="1">
    <citation type="submission" date="2015-10" db="EMBL/GenBank/DDBJ databases">
        <title>Draft genome sequence of pyrrolomycin-producing Streptomyces vitaminophilus.</title>
        <authorList>
            <person name="Graham D.E."/>
            <person name="Mahan K.M."/>
            <person name="Klingeman D.M."/>
            <person name="Hettich R.L."/>
            <person name="Parry R.J."/>
        </authorList>
    </citation>
    <scope>NUCLEOTIDE SEQUENCE [LARGE SCALE GENOMIC DNA]</scope>
    <source>
        <strain evidence="1 2">ATCC 31673</strain>
    </source>
</reference>
<sequence length="67" mass="6562">MQAIPLAETKDIVSGWRAGAESVGAFDNPAGPLYVGGAATEAGLTRPDVAAVTGLSPCTGSGPIDCC</sequence>
<dbReference type="RefSeq" id="WP_018382091.1">
    <property type="nucleotide sequence ID" value="NZ_LLZU01000025.1"/>
</dbReference>
<dbReference type="OrthoDB" id="5525871at2"/>
<comment type="caution">
    <text evidence="1">The sequence shown here is derived from an EMBL/GenBank/DDBJ whole genome shotgun (WGS) entry which is preliminary data.</text>
</comment>
<dbReference type="Proteomes" id="UP000050867">
    <property type="component" value="Unassembled WGS sequence"/>
</dbReference>
<name>A0A0T6LQ97_WENVI</name>
<dbReference type="InterPro" id="IPR046197">
    <property type="entry name" value="DUF6229"/>
</dbReference>
<protein>
    <submittedName>
        <fullName evidence="1">Uncharacterized protein</fullName>
    </submittedName>
</protein>
<dbReference type="EMBL" id="LLZU01000025">
    <property type="protein sequence ID" value="KRV48298.1"/>
    <property type="molecule type" value="Genomic_DNA"/>
</dbReference>
<evidence type="ECO:0000313" key="1">
    <source>
        <dbReference type="EMBL" id="KRV48298.1"/>
    </source>
</evidence>
<gene>
    <name evidence="1" type="ORF">AQ490_25100</name>
</gene>
<keyword evidence="2" id="KW-1185">Reference proteome</keyword>